<evidence type="ECO:0000313" key="3">
    <source>
        <dbReference type="Proteomes" id="UP001152797"/>
    </source>
</evidence>
<organism evidence="1">
    <name type="scientific">Cladocopium goreaui</name>
    <dbReference type="NCBI Taxonomy" id="2562237"/>
    <lineage>
        <taxon>Eukaryota</taxon>
        <taxon>Sar</taxon>
        <taxon>Alveolata</taxon>
        <taxon>Dinophyceae</taxon>
        <taxon>Suessiales</taxon>
        <taxon>Symbiodiniaceae</taxon>
        <taxon>Cladocopium</taxon>
    </lineage>
</organism>
<reference evidence="2 3" key="2">
    <citation type="submission" date="2024-05" db="EMBL/GenBank/DDBJ databases">
        <authorList>
            <person name="Chen Y."/>
            <person name="Shah S."/>
            <person name="Dougan E. K."/>
            <person name="Thang M."/>
            <person name="Chan C."/>
        </authorList>
    </citation>
    <scope>NUCLEOTIDE SEQUENCE [LARGE SCALE GENOMIC DNA]</scope>
</reference>
<dbReference type="EMBL" id="CAMXCT020001225">
    <property type="protein sequence ID" value="CAL1141382.1"/>
    <property type="molecule type" value="Genomic_DNA"/>
</dbReference>
<protein>
    <submittedName>
        <fullName evidence="1">Uncharacterized protein</fullName>
    </submittedName>
</protein>
<dbReference type="AlphaFoldDB" id="A0A9P1C9H8"/>
<keyword evidence="3" id="KW-1185">Reference proteome</keyword>
<proteinExistence type="predicted"/>
<dbReference type="EMBL" id="CAMXCT010001225">
    <property type="protein sequence ID" value="CAI3988007.1"/>
    <property type="molecule type" value="Genomic_DNA"/>
</dbReference>
<accession>A0A9P1C9H8</accession>
<sequence length="607" mass="67616">MGFTAAASWAQAYNEAKAVSVSLPSHSRLVDSQPPPSVFPIWGSILDDIWAIEECDSTDDPPGVAHRWMQDMAHAWKEDGVVEHEKKAVTGVYKEEVQGVLVEGSRGWLGVSREKRAQLFQAGMYLLAQRRPLVGEVDRWLGKLSFALSFRPCARSILQDIYVWLGRHRGICKRAELWPSVRAEIVMSLLFIPFMQSDLRSSWCRRVEASDAAPGGHGRAWTQMSEPMVAEAARLCSHKGVYTNLESEFGIILNDKGECPMQQVSLPLHQYKWSTAARQGGYKHITIEEAIALNWSLHDRLKRPSELGQRVLHLVDSAVAAGAYKKGRSASTLLQAQGMKTICFDQCRFGANARKPTQMLISQSDLVGRLGGVMNNGGLPLRLQHFLLSILQNKSLRLYQNALGHFKDELDARSVSWAALSEDDKDIFLAEYFIDLKEAGAKRQGCQVLCAALHKIFPRHRYAIARRVLEVWKAEEPVRQAPACPSEIAFAMVGAALALHLGGASTLLHQGMPLADIAVHGRWASESSCREYLRRGELFMVRFQSAIQPSAWFNIQYLAQRERAGLISRQEAGFPAGKQVPMNPWLDNRYPCSYKAQGAQDVGGLGN</sequence>
<dbReference type="EMBL" id="CAMXCT030001225">
    <property type="protein sequence ID" value="CAL4775319.1"/>
    <property type="molecule type" value="Genomic_DNA"/>
</dbReference>
<dbReference type="OrthoDB" id="10626164at2759"/>
<name>A0A9P1C9H8_9DINO</name>
<comment type="caution">
    <text evidence="1">The sequence shown here is derived from an EMBL/GenBank/DDBJ whole genome shotgun (WGS) entry which is preliminary data.</text>
</comment>
<reference evidence="1" key="1">
    <citation type="submission" date="2022-10" db="EMBL/GenBank/DDBJ databases">
        <authorList>
            <person name="Chen Y."/>
            <person name="Dougan E. K."/>
            <person name="Chan C."/>
            <person name="Rhodes N."/>
            <person name="Thang M."/>
        </authorList>
    </citation>
    <scope>NUCLEOTIDE SEQUENCE</scope>
</reference>
<evidence type="ECO:0000313" key="1">
    <source>
        <dbReference type="EMBL" id="CAI3988007.1"/>
    </source>
</evidence>
<evidence type="ECO:0000313" key="2">
    <source>
        <dbReference type="EMBL" id="CAL4775319.1"/>
    </source>
</evidence>
<gene>
    <name evidence="1" type="ORF">C1SCF055_LOCUS15239</name>
</gene>
<dbReference type="Proteomes" id="UP001152797">
    <property type="component" value="Unassembled WGS sequence"/>
</dbReference>